<gene>
    <name evidence="4" type="ORF">PPROV_000659900</name>
</gene>
<comment type="caution">
    <text evidence="4">The sequence shown here is derived from an EMBL/GenBank/DDBJ whole genome shotgun (WGS) entry which is preliminary data.</text>
</comment>
<dbReference type="InterPro" id="IPR050426">
    <property type="entry name" value="Glycosyltransferase_28"/>
</dbReference>
<dbReference type="OrthoDB" id="541972at2759"/>
<dbReference type="GO" id="GO:0016906">
    <property type="term" value="F:sterol 3-beta-glucosyltransferase activity"/>
    <property type="evidence" value="ECO:0007669"/>
    <property type="project" value="UniProtKB-ARBA"/>
</dbReference>
<dbReference type="Proteomes" id="UP000660262">
    <property type="component" value="Unassembled WGS sequence"/>
</dbReference>
<keyword evidence="5" id="KW-1185">Reference proteome</keyword>
<dbReference type="SUPFAM" id="SSF53756">
    <property type="entry name" value="UDP-Glycosyltransferase/glycogen phosphorylase"/>
    <property type="match status" value="1"/>
</dbReference>
<evidence type="ECO:0000256" key="1">
    <source>
        <dbReference type="ARBA" id="ARBA00022679"/>
    </source>
</evidence>
<keyword evidence="1" id="KW-0808">Transferase</keyword>
<dbReference type="FunFam" id="3.40.50.2000:FF:000009">
    <property type="entry name" value="Sterol 3-beta-glucosyltransferase UGT80A2"/>
    <property type="match status" value="1"/>
</dbReference>
<dbReference type="InterPro" id="IPR002213">
    <property type="entry name" value="UDP_glucos_trans"/>
</dbReference>
<dbReference type="InterPro" id="IPR004276">
    <property type="entry name" value="GlycoTrans_28_N"/>
</dbReference>
<reference evidence="4" key="1">
    <citation type="submission" date="2020-10" db="EMBL/GenBank/DDBJ databases">
        <title>Unveiling of a novel bifunctional photoreceptor, Dualchrome1, isolated from a cosmopolitan green alga.</title>
        <authorList>
            <person name="Suzuki S."/>
            <person name="Kawachi M."/>
        </authorList>
    </citation>
    <scope>NUCLEOTIDE SEQUENCE</scope>
    <source>
        <strain evidence="4">NIES 2893</strain>
    </source>
</reference>
<dbReference type="InterPro" id="IPR010610">
    <property type="entry name" value="EryCIII-like_C"/>
</dbReference>
<feature type="domain" description="Glycosyltransferase family 28 N-terminal" evidence="2">
    <location>
        <begin position="48"/>
        <end position="99"/>
    </location>
</feature>
<evidence type="ECO:0000313" key="4">
    <source>
        <dbReference type="EMBL" id="GHP07857.1"/>
    </source>
</evidence>
<accession>A0A830HSE2</accession>
<dbReference type="CDD" id="cd03784">
    <property type="entry name" value="GT1_Gtf-like"/>
    <property type="match status" value="1"/>
</dbReference>
<feature type="domain" description="Erythromycin biosynthesis protein CIII-like C-terminal" evidence="3">
    <location>
        <begin position="384"/>
        <end position="497"/>
    </location>
</feature>
<dbReference type="EMBL" id="BNJQ01000018">
    <property type="protein sequence ID" value="GHP07857.1"/>
    <property type="molecule type" value="Genomic_DNA"/>
</dbReference>
<organism evidence="4 5">
    <name type="scientific">Pycnococcus provasolii</name>
    <dbReference type="NCBI Taxonomy" id="41880"/>
    <lineage>
        <taxon>Eukaryota</taxon>
        <taxon>Viridiplantae</taxon>
        <taxon>Chlorophyta</taxon>
        <taxon>Pseudoscourfieldiophyceae</taxon>
        <taxon>Pseudoscourfieldiales</taxon>
        <taxon>Pycnococcaceae</taxon>
        <taxon>Pycnococcus</taxon>
    </lineage>
</organism>
<dbReference type="GO" id="GO:0005975">
    <property type="term" value="P:carbohydrate metabolic process"/>
    <property type="evidence" value="ECO:0007669"/>
    <property type="project" value="InterPro"/>
</dbReference>
<dbReference type="PANTHER" id="PTHR48050">
    <property type="entry name" value="STEROL 3-BETA-GLUCOSYLTRANSFERASE"/>
    <property type="match status" value="1"/>
</dbReference>
<dbReference type="Pfam" id="PF03033">
    <property type="entry name" value="Glyco_transf_28"/>
    <property type="match status" value="1"/>
</dbReference>
<dbReference type="PANTHER" id="PTHR48050:SF13">
    <property type="entry name" value="STEROL 3-BETA-GLUCOSYLTRANSFERASE UGT80A2"/>
    <property type="match status" value="1"/>
</dbReference>
<dbReference type="Pfam" id="PF06722">
    <property type="entry name" value="EryCIII-like_C"/>
    <property type="match status" value="1"/>
</dbReference>
<evidence type="ECO:0000313" key="5">
    <source>
        <dbReference type="Proteomes" id="UP000660262"/>
    </source>
</evidence>
<evidence type="ECO:0000259" key="3">
    <source>
        <dbReference type="Pfam" id="PF06722"/>
    </source>
</evidence>
<dbReference type="Gene3D" id="3.40.50.2000">
    <property type="entry name" value="Glycogen Phosphorylase B"/>
    <property type="match status" value="2"/>
</dbReference>
<protein>
    <recommendedName>
        <fullName evidence="6">Glycosyltransferase family 28 N-terminal domain-containing protein</fullName>
    </recommendedName>
</protein>
<name>A0A830HSE2_9CHLO</name>
<sequence length="504" mass="54001">MPPPSSSSLVTVGNLAAVLRGRDRDRDSSRDWDMGRDRDSGAMMTTFVVIIAPGSRGDVAPLLALAQALKTQHVDVAFACHAKYAQAAEDNGYNAHSQNFYALKGHKDPEAIRGGPATVGDDAEQMWSLQLKDYKACLLTGEPWGGRKPDVCLLNWFSMPALHVAEAADVHVAFTWFTPFTRTNDFTCFLCHSHDNSTRGATLKDIPQGLRRFVGDGPMAVARSYVVFETLLWKAFGTTMDTWRRELRLPAVPQGMTQEEWESGGHFALALRSKIPILYAFPSSIVPRPRDWPPWAQPCGYFVPPTSSVADEPMPPSLVKFLAHDDGDLGRPVVYAGLGSAATSDPSASFRVMLTCVRAIGARLVVVTGGGKGLVVDDDAGNDDDVLVLPYAPHSKLLPRVRAAIHHGGAGTTGACFSAGVPQVICAVEFDHFFWARIVQARGVGDGAVSLRGDNTRERLGASLSFALGPEASAAAQRIKADLSKAPNGSDVAAAVIRAVANAV</sequence>
<proteinExistence type="predicted"/>
<evidence type="ECO:0000259" key="2">
    <source>
        <dbReference type="Pfam" id="PF03033"/>
    </source>
</evidence>
<dbReference type="AlphaFoldDB" id="A0A830HSE2"/>
<evidence type="ECO:0008006" key="6">
    <source>
        <dbReference type="Google" id="ProtNLM"/>
    </source>
</evidence>